<name>A0AAD5T5X3_9FUNG</name>
<keyword evidence="2" id="KW-0808">Transferase</keyword>
<dbReference type="Pfam" id="PF08238">
    <property type="entry name" value="Sel1"/>
    <property type="match status" value="10"/>
</dbReference>
<dbReference type="InterPro" id="IPR011990">
    <property type="entry name" value="TPR-like_helical_dom_sf"/>
</dbReference>
<dbReference type="Pfam" id="PF07714">
    <property type="entry name" value="PK_Tyr_Ser-Thr"/>
    <property type="match status" value="1"/>
</dbReference>
<reference evidence="2" key="1">
    <citation type="submission" date="2020-05" db="EMBL/GenBank/DDBJ databases">
        <title>Phylogenomic resolution of chytrid fungi.</title>
        <authorList>
            <person name="Stajich J.E."/>
            <person name="Amses K."/>
            <person name="Simmons R."/>
            <person name="Seto K."/>
            <person name="Myers J."/>
            <person name="Bonds A."/>
            <person name="Quandt C.A."/>
            <person name="Barry K."/>
            <person name="Liu P."/>
            <person name="Grigoriev I."/>
            <person name="Longcore J.E."/>
            <person name="James T.Y."/>
        </authorList>
    </citation>
    <scope>NUCLEOTIDE SEQUENCE</scope>
    <source>
        <strain evidence="2">JEL0513</strain>
    </source>
</reference>
<evidence type="ECO:0000313" key="2">
    <source>
        <dbReference type="EMBL" id="KAJ3132634.1"/>
    </source>
</evidence>
<proteinExistence type="predicted"/>
<comment type="caution">
    <text evidence="2">The sequence shown here is derived from an EMBL/GenBank/DDBJ whole genome shotgun (WGS) entry which is preliminary data.</text>
</comment>
<feature type="domain" description="Protein kinase" evidence="1">
    <location>
        <begin position="1"/>
        <end position="297"/>
    </location>
</feature>
<dbReference type="SUPFAM" id="SSF81901">
    <property type="entry name" value="HCP-like"/>
    <property type="match status" value="4"/>
</dbReference>
<dbReference type="InterPro" id="IPR000719">
    <property type="entry name" value="Prot_kinase_dom"/>
</dbReference>
<dbReference type="Proteomes" id="UP001211907">
    <property type="component" value="Unassembled WGS sequence"/>
</dbReference>
<dbReference type="Gene3D" id="1.10.510.10">
    <property type="entry name" value="Transferase(Phosphotransferase) domain 1"/>
    <property type="match status" value="1"/>
</dbReference>
<dbReference type="SUPFAM" id="SSF56112">
    <property type="entry name" value="Protein kinase-like (PK-like)"/>
    <property type="match status" value="1"/>
</dbReference>
<dbReference type="InterPro" id="IPR052748">
    <property type="entry name" value="ISR_Activator"/>
</dbReference>
<dbReference type="EMBL" id="JADGJH010000244">
    <property type="protein sequence ID" value="KAJ3132634.1"/>
    <property type="molecule type" value="Genomic_DNA"/>
</dbReference>
<dbReference type="Gene3D" id="1.25.40.10">
    <property type="entry name" value="Tetratricopeptide repeat domain"/>
    <property type="match status" value="2"/>
</dbReference>
<dbReference type="PROSITE" id="PS50011">
    <property type="entry name" value="PROTEIN_KINASE_DOM"/>
    <property type="match status" value="1"/>
</dbReference>
<accession>A0AAD5T5X3</accession>
<dbReference type="InterPro" id="IPR006597">
    <property type="entry name" value="Sel1-like"/>
</dbReference>
<protein>
    <submittedName>
        <fullName evidence="2">Receptor-interacting serine/threonine-protein kinase 2</fullName>
    </submittedName>
</protein>
<dbReference type="PANTHER" id="PTHR45011">
    <property type="entry name" value="DAP3-BINDING CELL DEATH ENHANCER 1"/>
    <property type="match status" value="1"/>
</dbReference>
<dbReference type="AlphaFoldDB" id="A0AAD5T5X3"/>
<dbReference type="InterPro" id="IPR011009">
    <property type="entry name" value="Kinase-like_dom_sf"/>
</dbReference>
<sequence length="748" mass="82224">MRISVDLVHIDEDDPNSGFYEGRRVAVKSVLRNASDGDAALLEEAARGWWQLNGQPGITALWGLWPRGAESPNEPHDGISHGTEPRADWCLVSDSCTSTSLRLALSQAQANHGNLPGLNRPPSIKQRLEWMLQISAAIVCLHQQSPPVIHTAINPLSILIDKQNSAKLTDIGIGHIQKLCTSGCIFQLKQSHEDAIAFYPPESFDNDVYVLKPSHDVYSFGMTLFEVFYLETPFSQETIPEKIMALIQNGGIPSPPETVTAAEIPLMCWNLIQECCSKDPLSRPTASIIYDTILYWLYMDEQFNQIYNFNDEITTILQSLSSVSSVNVSDSNDDGENYYQLGRRHLRDEGKGSKLAAEYLLKSVQQGHENAPVTIGLMYMTGIGFPLNNTQAAVWFSIAAYRGNSHAQSILGSMYKNGKGVPKNEQLANAWVLKASEQGNAMAQIKLDYMAASGSEKIEEREDLVNKALERMEKAASVASPAAHRALGAMFSTGIVVPKNDVFAAHWFENAAKAGDSIAQNEMGLLLRAPGKWHNHKLAVEWFIKAAEQGNADAQNNLGLSLQVGGGGVQEDKKAAAEWFFKAANQDHAAAQVNLGKTYQSGWGVSKNLELAVVWYYNAAKQGNADGQVCLGIMYEMGAGVQQNYRTAAEWYQKSADQGFAIAEKNLGLLYKTGLGVPQSDTLAVEWLHKAAAKNDADAQFNLGLMFETGKCVVRNHQAAMEWYQAAVRKGHVEAQNRMSRLYHARNG</sequence>
<dbReference type="GO" id="GO:0004672">
    <property type="term" value="F:protein kinase activity"/>
    <property type="evidence" value="ECO:0007669"/>
    <property type="project" value="InterPro"/>
</dbReference>
<dbReference type="InterPro" id="IPR001245">
    <property type="entry name" value="Ser-Thr/Tyr_kinase_cat_dom"/>
</dbReference>
<organism evidence="2 3">
    <name type="scientific">Physocladia obscura</name>
    <dbReference type="NCBI Taxonomy" id="109957"/>
    <lineage>
        <taxon>Eukaryota</taxon>
        <taxon>Fungi</taxon>
        <taxon>Fungi incertae sedis</taxon>
        <taxon>Chytridiomycota</taxon>
        <taxon>Chytridiomycota incertae sedis</taxon>
        <taxon>Chytridiomycetes</taxon>
        <taxon>Chytridiales</taxon>
        <taxon>Chytriomycetaceae</taxon>
        <taxon>Physocladia</taxon>
    </lineage>
</organism>
<gene>
    <name evidence="2" type="primary">RIPK2</name>
    <name evidence="2" type="ORF">HK100_005149</name>
</gene>
<dbReference type="PANTHER" id="PTHR45011:SF1">
    <property type="entry name" value="DAP3-BINDING CELL DEATH ENHANCER 1"/>
    <property type="match status" value="1"/>
</dbReference>
<dbReference type="GO" id="GO:0005524">
    <property type="term" value="F:ATP binding"/>
    <property type="evidence" value="ECO:0007669"/>
    <property type="project" value="InterPro"/>
</dbReference>
<dbReference type="SMART" id="SM00671">
    <property type="entry name" value="SEL1"/>
    <property type="match status" value="10"/>
</dbReference>
<keyword evidence="3" id="KW-1185">Reference proteome</keyword>
<keyword evidence="2" id="KW-0675">Receptor</keyword>
<evidence type="ECO:0000259" key="1">
    <source>
        <dbReference type="PROSITE" id="PS50011"/>
    </source>
</evidence>
<evidence type="ECO:0000313" key="3">
    <source>
        <dbReference type="Proteomes" id="UP001211907"/>
    </source>
</evidence>
<keyword evidence="2" id="KW-0418">Kinase</keyword>